<keyword evidence="9" id="KW-0413">Isomerase</keyword>
<dbReference type="Pfam" id="PF02879">
    <property type="entry name" value="PGM_PMM_II"/>
    <property type="match status" value="1"/>
</dbReference>
<comment type="catalytic activity">
    <reaction evidence="1">
        <text>alpha-D-mannose 1-phosphate = D-mannose 6-phosphate</text>
        <dbReference type="Rhea" id="RHEA:11140"/>
        <dbReference type="ChEBI" id="CHEBI:58409"/>
        <dbReference type="ChEBI" id="CHEBI:58735"/>
        <dbReference type="EC" id="5.4.2.8"/>
    </reaction>
</comment>
<keyword evidence="8" id="KW-0460">Magnesium</keyword>
<evidence type="ECO:0000256" key="6">
    <source>
        <dbReference type="ARBA" id="ARBA00022553"/>
    </source>
</evidence>
<evidence type="ECO:0000256" key="10">
    <source>
        <dbReference type="SAM" id="MobiDB-lite"/>
    </source>
</evidence>
<evidence type="ECO:0000256" key="7">
    <source>
        <dbReference type="ARBA" id="ARBA00022723"/>
    </source>
</evidence>
<evidence type="ECO:0000256" key="9">
    <source>
        <dbReference type="ARBA" id="ARBA00023235"/>
    </source>
</evidence>
<evidence type="ECO:0000259" key="14">
    <source>
        <dbReference type="Pfam" id="PF02879"/>
    </source>
</evidence>
<dbReference type="InterPro" id="IPR016055">
    <property type="entry name" value="A-D-PHexomutase_a/b/a-I/II/III"/>
</dbReference>
<dbReference type="InterPro" id="IPR005845">
    <property type="entry name" value="A-D-PHexomutase_a/b/a-II"/>
</dbReference>
<reference evidence="17" key="1">
    <citation type="journal article" date="2019" name="Int. J. Syst. Evol. Microbiol.">
        <title>The Global Catalogue of Microorganisms (GCM) 10K type strain sequencing project: providing services to taxonomists for standard genome sequencing and annotation.</title>
        <authorList>
            <consortium name="The Broad Institute Genomics Platform"/>
            <consortium name="The Broad Institute Genome Sequencing Center for Infectious Disease"/>
            <person name="Wu L."/>
            <person name="Ma J."/>
        </authorList>
    </citation>
    <scope>NUCLEOTIDE SEQUENCE [LARGE SCALE GENOMIC DNA]</scope>
    <source>
        <strain evidence="17">KCTC 52141</strain>
    </source>
</reference>
<keyword evidence="17" id="KW-1185">Reference proteome</keyword>
<accession>A0ABV7HKV2</accession>
<dbReference type="PANTHER" id="PTHR43771:SF2">
    <property type="entry name" value="PHOSPHOMANNOMUTASE_PHOSPHOGLUCOMUTASE"/>
    <property type="match status" value="1"/>
</dbReference>
<dbReference type="InterPro" id="IPR036900">
    <property type="entry name" value="A-D-PHexomutase_C_sf"/>
</dbReference>
<protein>
    <recommendedName>
        <fullName evidence="5">phosphomannomutase</fullName>
        <ecNumber evidence="5">5.4.2.8</ecNumber>
    </recommendedName>
</protein>
<dbReference type="Proteomes" id="UP001595548">
    <property type="component" value="Unassembled WGS sequence"/>
</dbReference>
<evidence type="ECO:0000256" key="5">
    <source>
        <dbReference type="ARBA" id="ARBA00012730"/>
    </source>
</evidence>
<evidence type="ECO:0000256" key="8">
    <source>
        <dbReference type="ARBA" id="ARBA00022842"/>
    </source>
</evidence>
<evidence type="ECO:0000259" key="12">
    <source>
        <dbReference type="Pfam" id="PF00408"/>
    </source>
</evidence>
<dbReference type="Gene3D" id="3.40.120.10">
    <property type="entry name" value="Alpha-D-Glucose-1,6-Bisphosphate, subunit A, domain 3"/>
    <property type="match status" value="3"/>
</dbReference>
<dbReference type="Pfam" id="PF02880">
    <property type="entry name" value="PGM_PMM_III"/>
    <property type="match status" value="1"/>
</dbReference>
<evidence type="ECO:0000313" key="17">
    <source>
        <dbReference type="Proteomes" id="UP001595548"/>
    </source>
</evidence>
<feature type="transmembrane region" description="Helical" evidence="11">
    <location>
        <begin position="46"/>
        <end position="66"/>
    </location>
</feature>
<dbReference type="EC" id="5.4.2.8" evidence="5"/>
<comment type="caution">
    <text evidence="16">The sequence shown here is derived from an EMBL/GenBank/DDBJ whole genome shotgun (WGS) entry which is preliminary data.</text>
</comment>
<proteinExistence type="inferred from homology"/>
<organism evidence="16 17">
    <name type="scientific">Gilvimarinus japonicus</name>
    <dbReference type="NCBI Taxonomy" id="1796469"/>
    <lineage>
        <taxon>Bacteria</taxon>
        <taxon>Pseudomonadati</taxon>
        <taxon>Pseudomonadota</taxon>
        <taxon>Gammaproteobacteria</taxon>
        <taxon>Cellvibrionales</taxon>
        <taxon>Cellvibrionaceae</taxon>
        <taxon>Gilvimarinus</taxon>
    </lineage>
</organism>
<evidence type="ECO:0000256" key="3">
    <source>
        <dbReference type="ARBA" id="ARBA00004699"/>
    </source>
</evidence>
<dbReference type="SUPFAM" id="SSF53738">
    <property type="entry name" value="Phosphoglucomutase, first 3 domains"/>
    <property type="match status" value="3"/>
</dbReference>
<evidence type="ECO:0000256" key="1">
    <source>
        <dbReference type="ARBA" id="ARBA00000586"/>
    </source>
</evidence>
<comment type="pathway">
    <text evidence="3">Nucleotide-sugar biosynthesis; GDP-alpha-D-mannose biosynthesis; alpha-D-mannose 1-phosphate from D-fructose 6-phosphate: step 2/2.</text>
</comment>
<keyword evidence="11" id="KW-1133">Transmembrane helix</keyword>
<dbReference type="Pfam" id="PF00408">
    <property type="entry name" value="PGM_PMM_IV"/>
    <property type="match status" value="1"/>
</dbReference>
<dbReference type="InterPro" id="IPR005846">
    <property type="entry name" value="A-D-PHexomutase_a/b/a-III"/>
</dbReference>
<evidence type="ECO:0000313" key="16">
    <source>
        <dbReference type="EMBL" id="MFC3154444.1"/>
    </source>
</evidence>
<keyword evidence="11" id="KW-0812">Transmembrane</keyword>
<comment type="cofactor">
    <cofactor evidence="2">
        <name>Mg(2+)</name>
        <dbReference type="ChEBI" id="CHEBI:18420"/>
    </cofactor>
</comment>
<dbReference type="PANTHER" id="PTHR43771">
    <property type="entry name" value="PHOSPHOMANNOMUTASE"/>
    <property type="match status" value="1"/>
</dbReference>
<comment type="similarity">
    <text evidence="4">Belongs to the phosphohexose mutase family.</text>
</comment>
<gene>
    <name evidence="16" type="ORF">ACFOEB_04450</name>
</gene>
<dbReference type="PRINTS" id="PR00509">
    <property type="entry name" value="PGMPMM"/>
</dbReference>
<evidence type="ECO:0000256" key="2">
    <source>
        <dbReference type="ARBA" id="ARBA00001946"/>
    </source>
</evidence>
<dbReference type="EMBL" id="JBHRTL010000004">
    <property type="protein sequence ID" value="MFC3154444.1"/>
    <property type="molecule type" value="Genomic_DNA"/>
</dbReference>
<dbReference type="CDD" id="cd03089">
    <property type="entry name" value="PMM_PGM"/>
    <property type="match status" value="1"/>
</dbReference>
<dbReference type="InterPro" id="IPR005841">
    <property type="entry name" value="Alpha-D-phosphohexomutase_SF"/>
</dbReference>
<dbReference type="Pfam" id="PF02878">
    <property type="entry name" value="PGM_PMM_I"/>
    <property type="match status" value="1"/>
</dbReference>
<sequence length="843" mass="91198">MSKKPVSDPADSAPESSTDGATPRMTRAERRAMEAQQQLYKKRHQLLFILVGVTIAVNALLGFWLYESMVVQTERQRVQDAATARAGKAASAIESYLAERRVELTRWAQNPALLSALQSDEAGALHNVATLLGVGSENLLALRAFTSGQARIQPNHQAPLRYAELDLLRRAYRRQDTLPEAAPIDGVWQLQLASAVPPQGDSVTGALLATYSADAINQIITTNQDTLGRLSLRQEFSSARPFELLNDGAGQAAPAVTRKVAGSYLSVEYTPSAALVAQSKELPGMWLLVLSLTVVVGLVLSLLLSRVLVRPKKAPAGEGLVLPKQYVDAQAEAKPEQDGERAGASGNALSQDILDIEVIEEDEDILGLDHSAPRRPAPAPAPQAREVPDDVFRSYDIRGEVGPGGITAELAHQIGLALGSEVQEQGEHSIIVARDARTHSPELCEQLIAGLLASGCDVINIGVVPTPLMHFATFELDQTSSGVMVTASHNAAPYNGFKMVINGETLADGAIKDIRSRIVAGKYLEGDGQEQHIEVVADYIDRIFSDVALAGDIRVVVDAGNAVAGSVAPALFEELGCDVIALHCELDGSFPNHNPDPSLEENLQDLLAKVRETDADLGVAFDGDGDRLVVVTPAGHIIWPDHLLMLFAKDILSRNPGADVLFDVKCSKQLNQIISGYGGRPIMWKTGHSHMKHKMIETGALLGGEYSGHIFIKERWYGFDDGLYTAARLLEIITLRDQSIDDVFAAFPMLPSTPEIRVAVAESEKFALVEKLIAQGEFQNGKATTIDGLRVDFSKGWGLVRASNTGAEITLRFEAESEAVLEKLKLLFKRELKKIDNTLNLDF</sequence>
<feature type="domain" description="Alpha-D-phosphohexomutase alpha/beta/alpha" evidence="14">
    <location>
        <begin position="538"/>
        <end position="635"/>
    </location>
</feature>
<evidence type="ECO:0000259" key="13">
    <source>
        <dbReference type="Pfam" id="PF02878"/>
    </source>
</evidence>
<keyword evidence="6" id="KW-0597">Phosphoprotein</keyword>
<evidence type="ECO:0000256" key="4">
    <source>
        <dbReference type="ARBA" id="ARBA00010231"/>
    </source>
</evidence>
<feature type="domain" description="Alpha-D-phosphohexomutase alpha/beta/alpha" evidence="13">
    <location>
        <begin position="391"/>
        <end position="519"/>
    </location>
</feature>
<keyword evidence="11" id="KW-0472">Membrane</keyword>
<dbReference type="Gene3D" id="3.30.310.50">
    <property type="entry name" value="Alpha-D-phosphohexomutase, C-terminal domain"/>
    <property type="match status" value="1"/>
</dbReference>
<dbReference type="InterPro" id="IPR005843">
    <property type="entry name" value="A-D-PHexomutase_C"/>
</dbReference>
<dbReference type="SUPFAM" id="SSF55957">
    <property type="entry name" value="Phosphoglucomutase, C-terminal domain"/>
    <property type="match status" value="1"/>
</dbReference>
<name>A0ABV7HKV2_9GAMM</name>
<keyword evidence="7" id="KW-0479">Metal-binding</keyword>
<feature type="domain" description="Alpha-D-phosphohexomutase C-terminal" evidence="12">
    <location>
        <begin position="755"/>
        <end position="825"/>
    </location>
</feature>
<dbReference type="InterPro" id="IPR005844">
    <property type="entry name" value="A-D-PHexomutase_a/b/a-I"/>
</dbReference>
<feature type="transmembrane region" description="Helical" evidence="11">
    <location>
        <begin position="285"/>
        <end position="304"/>
    </location>
</feature>
<feature type="region of interest" description="Disordered" evidence="10">
    <location>
        <begin position="1"/>
        <end position="33"/>
    </location>
</feature>
<feature type="domain" description="Alpha-D-phosphohexomutase alpha/beta/alpha" evidence="15">
    <location>
        <begin position="640"/>
        <end position="746"/>
    </location>
</feature>
<dbReference type="RefSeq" id="WP_382414690.1">
    <property type="nucleotide sequence ID" value="NZ_AP031500.1"/>
</dbReference>
<evidence type="ECO:0000259" key="15">
    <source>
        <dbReference type="Pfam" id="PF02880"/>
    </source>
</evidence>
<evidence type="ECO:0000256" key="11">
    <source>
        <dbReference type="SAM" id="Phobius"/>
    </source>
</evidence>